<reference evidence="8 9" key="1">
    <citation type="submission" date="2020-02" db="EMBL/GenBank/DDBJ databases">
        <title>Draft genome sequence of Haematococcus lacustris strain NIES-144.</title>
        <authorList>
            <person name="Morimoto D."/>
            <person name="Nakagawa S."/>
            <person name="Yoshida T."/>
            <person name="Sawayama S."/>
        </authorList>
    </citation>
    <scope>NUCLEOTIDE SEQUENCE [LARGE SCALE GENOMIC DNA]</scope>
    <source>
        <strain evidence="8 9">NIES-144</strain>
    </source>
</reference>
<dbReference type="EC" id="3.2.2.-" evidence="6"/>
<evidence type="ECO:0000256" key="6">
    <source>
        <dbReference type="RuleBase" id="RU365002"/>
    </source>
</evidence>
<evidence type="ECO:0000256" key="2">
    <source>
        <dbReference type="ARBA" id="ARBA00035119"/>
    </source>
</evidence>
<accession>A0A699ZE76</accession>
<evidence type="ECO:0000256" key="4">
    <source>
        <dbReference type="ARBA" id="ARBA00035393"/>
    </source>
</evidence>
<dbReference type="PANTHER" id="PTHR21314">
    <property type="entry name" value="QUEUOSINE 5'-PHOSPHATE N-GLYCOSYLASE_HYDROLASE-RELATED"/>
    <property type="match status" value="1"/>
</dbReference>
<dbReference type="GO" id="GO:0016787">
    <property type="term" value="F:hydrolase activity"/>
    <property type="evidence" value="ECO:0007669"/>
    <property type="project" value="UniProtKB-KW"/>
</dbReference>
<comment type="catalytic activity">
    <reaction evidence="5 6">
        <text>queuosine 5'-phosphate + H2O = queuine + D-ribose 5-phosphate</text>
        <dbReference type="Rhea" id="RHEA:75387"/>
        <dbReference type="ChEBI" id="CHEBI:15377"/>
        <dbReference type="ChEBI" id="CHEBI:17433"/>
        <dbReference type="ChEBI" id="CHEBI:78346"/>
        <dbReference type="ChEBI" id="CHEBI:194371"/>
    </reaction>
    <physiologicalReaction direction="left-to-right" evidence="5 6">
        <dbReference type="Rhea" id="RHEA:75388"/>
    </physiologicalReaction>
</comment>
<comment type="caution">
    <text evidence="8">The sequence shown here is derived from an EMBL/GenBank/DDBJ whole genome shotgun (WGS) entry which is preliminary data.</text>
</comment>
<feature type="region of interest" description="Disordered" evidence="7">
    <location>
        <begin position="424"/>
        <end position="446"/>
    </location>
</feature>
<evidence type="ECO:0000256" key="3">
    <source>
        <dbReference type="ARBA" id="ARBA00035306"/>
    </source>
</evidence>
<keyword evidence="9" id="KW-1185">Reference proteome</keyword>
<feature type="non-terminal residue" evidence="8">
    <location>
        <position position="1"/>
    </location>
</feature>
<evidence type="ECO:0000256" key="7">
    <source>
        <dbReference type="SAM" id="MobiDB-lite"/>
    </source>
</evidence>
<proteinExistence type="inferred from homology"/>
<dbReference type="EMBL" id="BLLF01001485">
    <property type="protein sequence ID" value="GFH19570.1"/>
    <property type="molecule type" value="Genomic_DNA"/>
</dbReference>
<sequence length="446" mass="47152">MSQRLVLQTCEAVVRQATHVSINSSGLTKAAATVTETDLRRLSSLTSFDDQMHFVDRSSPEGQALTATALLVVDALNFCFWPEPGLEYEHLAKGVKAAVLADPNCLASGRLAQCQGKDVQALLGWPRPVPLQEERARLLREVGAGLLQHCGGSVTTLLESAQGSAVALVDRVTALFPGFRDHAVYRGAQVFFYKRAQIWVGDVYGALQGRGLAAFHDIAALTMFADYRVPVVLRVLGVLDYSPELEALVQARQQLMPGSEQEVEIRAATVVAPPAAWADSDTVGHASPAPRTLPPSNLQGTHGLPYGACTPDPSGGSTVPGGTPPSNGSCTEIKEMAGAKGNLPEESGSGGQASAGVEVLAITLDWWLWEWGERCRAEHPAHHRTLTCIGQKGSKCRTSVVRSASLKLDYTACGLGSDMEVAGRGGVHSGQQPAVGASQDTASQCP</sequence>
<evidence type="ECO:0000256" key="1">
    <source>
        <dbReference type="ARBA" id="ARBA00022801"/>
    </source>
</evidence>
<evidence type="ECO:0000313" key="8">
    <source>
        <dbReference type="EMBL" id="GFH19570.1"/>
    </source>
</evidence>
<evidence type="ECO:0000313" key="9">
    <source>
        <dbReference type="Proteomes" id="UP000485058"/>
    </source>
</evidence>
<evidence type="ECO:0000256" key="5">
    <source>
        <dbReference type="ARBA" id="ARBA00048204"/>
    </source>
</evidence>
<dbReference type="InterPro" id="IPR019438">
    <property type="entry name" value="Q_salvage"/>
</dbReference>
<dbReference type="GO" id="GO:0006400">
    <property type="term" value="P:tRNA modification"/>
    <property type="evidence" value="ECO:0007669"/>
    <property type="project" value="TreeGrafter"/>
</dbReference>
<comment type="function">
    <text evidence="6">Catalyzes the hydrolysis of queuosine 5'-phosphate, releasing the nucleobase queuine (q). Is required for salvage of queuine from exogenous queuosine (Q) that is imported and then converted to queuosine 5'-phosphate intracellularly.</text>
</comment>
<feature type="region of interest" description="Disordered" evidence="7">
    <location>
        <begin position="279"/>
        <end position="332"/>
    </location>
</feature>
<organism evidence="8 9">
    <name type="scientific">Haematococcus lacustris</name>
    <name type="common">Green alga</name>
    <name type="synonym">Haematococcus pluvialis</name>
    <dbReference type="NCBI Taxonomy" id="44745"/>
    <lineage>
        <taxon>Eukaryota</taxon>
        <taxon>Viridiplantae</taxon>
        <taxon>Chlorophyta</taxon>
        <taxon>core chlorophytes</taxon>
        <taxon>Chlorophyceae</taxon>
        <taxon>CS clade</taxon>
        <taxon>Chlamydomonadales</taxon>
        <taxon>Haematococcaceae</taxon>
        <taxon>Haematococcus</taxon>
    </lineage>
</organism>
<dbReference type="PANTHER" id="PTHR21314:SF0">
    <property type="entry name" value="QUEUOSINE 5'-PHOSPHATE N-GLYCOSYLASE_HYDROLASE"/>
    <property type="match status" value="1"/>
</dbReference>
<dbReference type="Proteomes" id="UP000485058">
    <property type="component" value="Unassembled WGS sequence"/>
</dbReference>
<comment type="similarity">
    <text evidence="2 6">Belongs to the QNG1 protein family.</text>
</comment>
<gene>
    <name evidence="8" type="ORF">HaLaN_16535</name>
</gene>
<name>A0A699ZE76_HAELA</name>
<protein>
    <recommendedName>
        <fullName evidence="3 6">Queuosine 5'-phosphate N-glycosylase/hydrolase</fullName>
        <ecNumber evidence="6">3.2.2.-</ecNumber>
    </recommendedName>
    <alternativeName>
        <fullName evidence="4 6">Queuosine-nucleotide N-glycosylase/hydrolase</fullName>
    </alternativeName>
</protein>
<dbReference type="Pfam" id="PF10343">
    <property type="entry name" value="Q_salvage"/>
    <property type="match status" value="1"/>
</dbReference>
<dbReference type="AlphaFoldDB" id="A0A699ZE76"/>
<feature type="compositionally biased region" description="Low complexity" evidence="7">
    <location>
        <begin position="310"/>
        <end position="329"/>
    </location>
</feature>
<keyword evidence="1 6" id="KW-0378">Hydrolase</keyword>